<reference evidence="2" key="1">
    <citation type="submission" date="2020-03" db="EMBL/GenBank/DDBJ databases">
        <authorList>
            <person name="Guo F."/>
        </authorList>
    </citation>
    <scope>NUCLEOTIDE SEQUENCE</scope>
    <source>
        <strain evidence="2">JCM 30134</strain>
    </source>
</reference>
<dbReference type="EMBL" id="JAAONZ010000009">
    <property type="protein sequence ID" value="NHO66360.1"/>
    <property type="molecule type" value="Genomic_DNA"/>
</dbReference>
<accession>A0A9E5JXJ2</accession>
<sequence>MQHLTEIAYNLREGNGGRDGQQVTLPEGRRGRRVTTDLNLTGERREGWRDAKGCHIRSHNRQTAEQDGQPRCE</sequence>
<gene>
    <name evidence="2" type="ORF">G8770_12500</name>
</gene>
<comment type="caution">
    <text evidence="2">The sequence shown here is derived from an EMBL/GenBank/DDBJ whole genome shotgun (WGS) entry which is preliminary data.</text>
</comment>
<protein>
    <submittedName>
        <fullName evidence="2">Uncharacterized protein</fullName>
    </submittedName>
</protein>
<proteinExistence type="predicted"/>
<evidence type="ECO:0000313" key="3">
    <source>
        <dbReference type="Proteomes" id="UP000787472"/>
    </source>
</evidence>
<feature type="region of interest" description="Disordered" evidence="1">
    <location>
        <begin position="9"/>
        <end position="28"/>
    </location>
</feature>
<dbReference type="Proteomes" id="UP000787472">
    <property type="component" value="Unassembled WGS sequence"/>
</dbReference>
<dbReference type="RefSeq" id="WP_167187036.1">
    <property type="nucleotide sequence ID" value="NZ_JAAONZ010000009.1"/>
</dbReference>
<evidence type="ECO:0000256" key="1">
    <source>
        <dbReference type="SAM" id="MobiDB-lite"/>
    </source>
</evidence>
<evidence type="ECO:0000313" key="2">
    <source>
        <dbReference type="EMBL" id="NHO66360.1"/>
    </source>
</evidence>
<name>A0A9E5JXJ2_9GAMM</name>
<organism evidence="2 3">
    <name type="scientific">Pseudomaricurvus hydrocarbonicus</name>
    <dbReference type="NCBI Taxonomy" id="1470433"/>
    <lineage>
        <taxon>Bacteria</taxon>
        <taxon>Pseudomonadati</taxon>
        <taxon>Pseudomonadota</taxon>
        <taxon>Gammaproteobacteria</taxon>
        <taxon>Cellvibrionales</taxon>
        <taxon>Cellvibrionaceae</taxon>
        <taxon>Pseudomaricurvus</taxon>
    </lineage>
</organism>
<keyword evidence="3" id="KW-1185">Reference proteome</keyword>
<dbReference type="AlphaFoldDB" id="A0A9E5JXJ2"/>